<evidence type="ECO:0000313" key="2">
    <source>
        <dbReference type="Proteomes" id="UP000195221"/>
    </source>
</evidence>
<organism evidence="1 2">
    <name type="scientific">Caballeronia sordidicola</name>
    <name type="common">Burkholderia sordidicola</name>
    <dbReference type="NCBI Taxonomy" id="196367"/>
    <lineage>
        <taxon>Bacteria</taxon>
        <taxon>Pseudomonadati</taxon>
        <taxon>Pseudomonadota</taxon>
        <taxon>Betaproteobacteria</taxon>
        <taxon>Burkholderiales</taxon>
        <taxon>Burkholderiaceae</taxon>
        <taxon>Caballeronia</taxon>
    </lineage>
</organism>
<accession>A0A242MC55</accession>
<evidence type="ECO:0008006" key="3">
    <source>
        <dbReference type="Google" id="ProtNLM"/>
    </source>
</evidence>
<dbReference type="EMBL" id="NBTZ01000123">
    <property type="protein sequence ID" value="OTP68792.1"/>
    <property type="molecule type" value="Genomic_DNA"/>
</dbReference>
<reference evidence="1 2" key="1">
    <citation type="submission" date="2017-03" db="EMBL/GenBank/DDBJ databases">
        <title>Genome analysis of strain PAMC 26577.</title>
        <authorList>
            <person name="Oh H.-M."/>
            <person name="Yang J.-A."/>
        </authorList>
    </citation>
    <scope>NUCLEOTIDE SEQUENCE [LARGE SCALE GENOMIC DNA]</scope>
    <source>
        <strain evidence="1 2">PAMC 26577</strain>
    </source>
</reference>
<name>A0A242MC55_CABSO</name>
<dbReference type="AlphaFoldDB" id="A0A242MC55"/>
<dbReference type="InterPro" id="IPR009057">
    <property type="entry name" value="Homeodomain-like_sf"/>
</dbReference>
<comment type="caution">
    <text evidence="1">The sequence shown here is derived from an EMBL/GenBank/DDBJ whole genome shotgun (WGS) entry which is preliminary data.</text>
</comment>
<dbReference type="SUPFAM" id="SSF46689">
    <property type="entry name" value="Homeodomain-like"/>
    <property type="match status" value="1"/>
</dbReference>
<protein>
    <recommendedName>
        <fullName evidence="3">Mobile element protein</fullName>
    </recommendedName>
</protein>
<gene>
    <name evidence="1" type="ORF">PAMC26577_32225</name>
</gene>
<dbReference type="Proteomes" id="UP000195221">
    <property type="component" value="Unassembled WGS sequence"/>
</dbReference>
<proteinExistence type="predicted"/>
<evidence type="ECO:0000313" key="1">
    <source>
        <dbReference type="EMBL" id="OTP68792.1"/>
    </source>
</evidence>
<sequence>MLMAGEGIDSVARQLGISTASAKRYKAIVEVGGLDALESMGVGGRKSALDAQALEWIANSLRGSPVAFGFDSDQWTDGRLQSVIQNRFGIDFSRVYVRQITIDL</sequence>